<dbReference type="InterPro" id="IPR007527">
    <property type="entry name" value="Znf_SWIM"/>
</dbReference>
<feature type="domain" description="SWIM-type" evidence="6">
    <location>
        <begin position="257"/>
        <end position="289"/>
    </location>
</feature>
<dbReference type="GO" id="GO:0008270">
    <property type="term" value="F:zinc ion binding"/>
    <property type="evidence" value="ECO:0007669"/>
    <property type="project" value="UniProtKB-KW"/>
</dbReference>
<evidence type="ECO:0000259" key="6">
    <source>
        <dbReference type="PROSITE" id="PS50966"/>
    </source>
</evidence>
<evidence type="ECO:0000256" key="5">
    <source>
        <dbReference type="SAM" id="MobiDB-lite"/>
    </source>
</evidence>
<dbReference type="Proteomes" id="UP000289738">
    <property type="component" value="Chromosome B05"/>
</dbReference>
<proteinExistence type="predicted"/>
<keyword evidence="1" id="KW-0479">Metal-binding</keyword>
<dbReference type="PROSITE" id="PS50966">
    <property type="entry name" value="ZF_SWIM"/>
    <property type="match status" value="1"/>
</dbReference>
<feature type="region of interest" description="Disordered" evidence="5">
    <location>
        <begin position="144"/>
        <end position="172"/>
    </location>
</feature>
<keyword evidence="3" id="KW-0862">Zinc</keyword>
<dbReference type="Pfam" id="PF04434">
    <property type="entry name" value="SWIM"/>
    <property type="match status" value="1"/>
</dbReference>
<keyword evidence="8" id="KW-1185">Reference proteome</keyword>
<dbReference type="SMART" id="SM00575">
    <property type="entry name" value="ZnF_PMZ"/>
    <property type="match status" value="1"/>
</dbReference>
<evidence type="ECO:0000313" key="7">
    <source>
        <dbReference type="EMBL" id="RYR07957.1"/>
    </source>
</evidence>
<accession>A0A444Z191</accession>
<evidence type="ECO:0000313" key="8">
    <source>
        <dbReference type="Proteomes" id="UP000289738"/>
    </source>
</evidence>
<dbReference type="EMBL" id="SDMP01000015">
    <property type="protein sequence ID" value="RYR07957.1"/>
    <property type="molecule type" value="Genomic_DNA"/>
</dbReference>
<comment type="caution">
    <text evidence="7">The sequence shown here is derived from an EMBL/GenBank/DDBJ whole genome shotgun (WGS) entry which is preliminary data.</text>
</comment>
<gene>
    <name evidence="7" type="ORF">Ahy_B05g075459</name>
</gene>
<protein>
    <recommendedName>
        <fullName evidence="6">SWIM-type domain-containing protein</fullName>
    </recommendedName>
</protein>
<organism evidence="7 8">
    <name type="scientific">Arachis hypogaea</name>
    <name type="common">Peanut</name>
    <dbReference type="NCBI Taxonomy" id="3818"/>
    <lineage>
        <taxon>Eukaryota</taxon>
        <taxon>Viridiplantae</taxon>
        <taxon>Streptophyta</taxon>
        <taxon>Embryophyta</taxon>
        <taxon>Tracheophyta</taxon>
        <taxon>Spermatophyta</taxon>
        <taxon>Magnoliopsida</taxon>
        <taxon>eudicotyledons</taxon>
        <taxon>Gunneridae</taxon>
        <taxon>Pentapetalae</taxon>
        <taxon>rosids</taxon>
        <taxon>fabids</taxon>
        <taxon>Fabales</taxon>
        <taxon>Fabaceae</taxon>
        <taxon>Papilionoideae</taxon>
        <taxon>50 kb inversion clade</taxon>
        <taxon>dalbergioids sensu lato</taxon>
        <taxon>Dalbergieae</taxon>
        <taxon>Pterocarpus clade</taxon>
        <taxon>Arachis</taxon>
    </lineage>
</organism>
<name>A0A444Z191_ARAHY</name>
<dbReference type="AlphaFoldDB" id="A0A444Z191"/>
<evidence type="ECO:0000256" key="4">
    <source>
        <dbReference type="PROSITE-ProRule" id="PRU00325"/>
    </source>
</evidence>
<evidence type="ECO:0000256" key="1">
    <source>
        <dbReference type="ARBA" id="ARBA00022723"/>
    </source>
</evidence>
<reference evidence="7 8" key="1">
    <citation type="submission" date="2019-01" db="EMBL/GenBank/DDBJ databases">
        <title>Sequencing of cultivated peanut Arachis hypogaea provides insights into genome evolution and oil improvement.</title>
        <authorList>
            <person name="Chen X."/>
        </authorList>
    </citation>
    <scope>NUCLEOTIDE SEQUENCE [LARGE SCALE GENOMIC DNA]</scope>
    <source>
        <strain evidence="8">cv. Fuhuasheng</strain>
        <tissue evidence="7">Leaves</tissue>
    </source>
</reference>
<keyword evidence="2 4" id="KW-0863">Zinc-finger</keyword>
<evidence type="ECO:0000256" key="2">
    <source>
        <dbReference type="ARBA" id="ARBA00022771"/>
    </source>
</evidence>
<sequence>MASNNPFIVVELYPNCRMRNGDNRVTFECQDPILFRTQRVETLSDLKSLIFSKIGRTQMREIGRVAYRLLTPMENGVFRFRLFRLHGDEHVLLMFDIHGRIMCEQVMELAAEVGHDGSGSSAEDMYVQDDRPLAPPPIHVAISENEAEEGEEESDEDYVADSGDSESFDGGDDDEFVPETPAGAVPCHVLPPPHRFWHYRLCQSQLAGRNCFSQRLLAAIEKNREGISKMRVTHCDRRAFVFFVEELEPFEGGSRLLSVRLSEGTCDCGLFQSLHYPCRHALAGCAPTSIECAPYVHPVYRQEEVFKVYEMEFPPIPDESLWSEWHGTMMRPNPAMRQKATGRPVSTRFQNDMDDIERQEKRCALCSQVGHTRRGVPNQPTGDA</sequence>
<evidence type="ECO:0000256" key="3">
    <source>
        <dbReference type="ARBA" id="ARBA00022833"/>
    </source>
</evidence>
<dbReference type="InterPro" id="IPR006564">
    <property type="entry name" value="Znf_PMZ"/>
</dbReference>
<feature type="compositionally biased region" description="Acidic residues" evidence="5">
    <location>
        <begin position="145"/>
        <end position="172"/>
    </location>
</feature>